<sequence>MKEMNKDERTLHDMETMIDPKYNDKYFVHRVIRFLRDHPERAEDWEDFVPDWQTRKLDVV</sequence>
<gene>
    <name evidence="1" type="ORF">UFOVP132_171</name>
</gene>
<evidence type="ECO:0000313" key="1">
    <source>
        <dbReference type="EMBL" id="CAB4131608.1"/>
    </source>
</evidence>
<protein>
    <submittedName>
        <fullName evidence="1">Uncharacterized protein</fullName>
    </submittedName>
</protein>
<proteinExistence type="predicted"/>
<dbReference type="EMBL" id="LR796247">
    <property type="protein sequence ID" value="CAB4131608.1"/>
    <property type="molecule type" value="Genomic_DNA"/>
</dbReference>
<reference evidence="1" key="1">
    <citation type="submission" date="2020-04" db="EMBL/GenBank/DDBJ databases">
        <authorList>
            <person name="Chiriac C."/>
            <person name="Salcher M."/>
            <person name="Ghai R."/>
            <person name="Kavagutti S V."/>
        </authorList>
    </citation>
    <scope>NUCLEOTIDE SEQUENCE</scope>
</reference>
<name>A0A6J5LAI0_9CAUD</name>
<accession>A0A6J5LAI0</accession>
<organism evidence="1">
    <name type="scientific">uncultured Caudovirales phage</name>
    <dbReference type="NCBI Taxonomy" id="2100421"/>
    <lineage>
        <taxon>Viruses</taxon>
        <taxon>Duplodnaviria</taxon>
        <taxon>Heunggongvirae</taxon>
        <taxon>Uroviricota</taxon>
        <taxon>Caudoviricetes</taxon>
        <taxon>Peduoviridae</taxon>
        <taxon>Maltschvirus</taxon>
        <taxon>Maltschvirus maltsch</taxon>
    </lineage>
</organism>